<dbReference type="InterPro" id="IPR027417">
    <property type="entry name" value="P-loop_NTPase"/>
</dbReference>
<evidence type="ECO:0000313" key="7">
    <source>
        <dbReference type="Proteomes" id="UP000460221"/>
    </source>
</evidence>
<comment type="subunit">
    <text evidence="2">Heterodimer of SbcC and SbcD.</text>
</comment>
<dbReference type="PANTHER" id="PTHR32114:SF2">
    <property type="entry name" value="ABC TRANSPORTER ABCH.3"/>
    <property type="match status" value="1"/>
</dbReference>
<dbReference type="GO" id="GO:0016887">
    <property type="term" value="F:ATP hydrolysis activity"/>
    <property type="evidence" value="ECO:0007669"/>
    <property type="project" value="InterPro"/>
</dbReference>
<sequence length="809" mass="87486">MADDQLKNLVLDRAFDDKSLSEDARLVVLAALESDEDLAEVLAEGATRQATVQSLTAHAGEDAEPVGAYLRSITVQGFRGIGREVKVPLEPGPGLTVIAGRNGSGKSTLAEALELALTGRNLRWKDKAQVWSQHWRNLHHPDVATVRVGITEQGQGVTTIGVDWPSGSGAVTEHKAWVQRPGRKQEDRSALGWAAALELYRPLLGYDELSGILEGKPSEFHDSMERILGLEQLTDAIARLDRELKRLKQPSAELTATKKRIRDALVGVQDPRAAQVHKLVGRHAVEPEDLRPFVTSTEGAVPATWTSAAALTAPDRVEMLTLAAALRTTATSEAAMSVGVDRLSSQRIDLLEQAIRVHAEGGDGPCPVCATGTLDGSWAEQARIAVDAERKAGQGLSTARDTLRRARTAVLEAVAQVPAPPADPDLPALAAAAAAYQEWTAVPADGNLALADHLERHVDAVAEAFAAAAQEAAGLIRERADAWAPHATALAVWIEQAELMLATEPTRTVADEASKWLNANASDLRRERLAPLASRSQQIWSQLRQDSNVELAEIVLEGRNTQRRVTLRASVDGEAAEAFGVMSQGELHALALAVFLPRAAAAASPFRFLVLDDPIQAMDPSKVEGFLQVMTEFAKDRQVIVLTHDDRLPSAVRRSRVAARIIEVSRGARSEVQVNESTRPAQRMLDDAEAIAKDRAVPMDIKGFAVPALCRDALESTAHQIFVTRALADGSNIDAVERMWTEAKTTKQRLALALTLDRRGEPGGWLDKSGNRKAMMFAVTREVHEGASNPLASFESTRAALKDLRREFP</sequence>
<dbReference type="Pfam" id="PF13476">
    <property type="entry name" value="AAA_23"/>
    <property type="match status" value="1"/>
</dbReference>
<feature type="domain" description="ATPase AAA-type core" evidence="4">
    <location>
        <begin position="568"/>
        <end position="647"/>
    </location>
</feature>
<dbReference type="AlphaFoldDB" id="A0A7K1FPZ3"/>
<proteinExistence type="inferred from homology"/>
<name>A0A7K1FPZ3_9ACTN</name>
<feature type="domain" description="Rad50/SbcC-type AAA" evidence="5">
    <location>
        <begin position="72"/>
        <end position="136"/>
    </location>
</feature>
<dbReference type="GO" id="GO:0006302">
    <property type="term" value="P:double-strand break repair"/>
    <property type="evidence" value="ECO:0007669"/>
    <property type="project" value="InterPro"/>
</dbReference>
<comment type="caution">
    <text evidence="6">The sequence shown here is derived from an EMBL/GenBank/DDBJ whole genome shotgun (WGS) entry which is preliminary data.</text>
</comment>
<evidence type="ECO:0000256" key="3">
    <source>
        <dbReference type="ARBA" id="ARBA00013368"/>
    </source>
</evidence>
<evidence type="ECO:0000256" key="1">
    <source>
        <dbReference type="ARBA" id="ARBA00006930"/>
    </source>
</evidence>
<evidence type="ECO:0000259" key="4">
    <source>
        <dbReference type="Pfam" id="PF13304"/>
    </source>
</evidence>
<comment type="similarity">
    <text evidence="1">Belongs to the SMC family. SbcC subfamily.</text>
</comment>
<evidence type="ECO:0000256" key="2">
    <source>
        <dbReference type="ARBA" id="ARBA00011322"/>
    </source>
</evidence>
<protein>
    <recommendedName>
        <fullName evidence="3">Nuclease SbcCD subunit C</fullName>
    </recommendedName>
</protein>
<organism evidence="6 7">
    <name type="scientific">Nakamurella alba</name>
    <dbReference type="NCBI Taxonomy" id="2665158"/>
    <lineage>
        <taxon>Bacteria</taxon>
        <taxon>Bacillati</taxon>
        <taxon>Actinomycetota</taxon>
        <taxon>Actinomycetes</taxon>
        <taxon>Nakamurellales</taxon>
        <taxon>Nakamurellaceae</taxon>
        <taxon>Nakamurella</taxon>
    </lineage>
</organism>
<accession>A0A7K1FPZ3</accession>
<evidence type="ECO:0000313" key="6">
    <source>
        <dbReference type="EMBL" id="MTD15419.1"/>
    </source>
</evidence>
<keyword evidence="7" id="KW-1185">Reference proteome</keyword>
<gene>
    <name evidence="6" type="ORF">GIS00_15890</name>
</gene>
<dbReference type="InterPro" id="IPR003959">
    <property type="entry name" value="ATPase_AAA_core"/>
</dbReference>
<dbReference type="RefSeq" id="WP_154769430.1">
    <property type="nucleotide sequence ID" value="NZ_WLYK01000006.1"/>
</dbReference>
<dbReference type="Pfam" id="PF13304">
    <property type="entry name" value="AAA_21"/>
    <property type="match status" value="1"/>
</dbReference>
<evidence type="ECO:0000259" key="5">
    <source>
        <dbReference type="Pfam" id="PF13476"/>
    </source>
</evidence>
<dbReference type="Proteomes" id="UP000460221">
    <property type="component" value="Unassembled WGS sequence"/>
</dbReference>
<dbReference type="PANTHER" id="PTHR32114">
    <property type="entry name" value="ABC TRANSPORTER ABCH.3"/>
    <property type="match status" value="1"/>
</dbReference>
<reference evidence="6 7" key="1">
    <citation type="submission" date="2019-11" db="EMBL/GenBank/DDBJ databases">
        <authorList>
            <person name="Jiang L.-Q."/>
        </authorList>
    </citation>
    <scope>NUCLEOTIDE SEQUENCE [LARGE SCALE GENOMIC DNA]</scope>
    <source>
        <strain evidence="6 7">YIM 132087</strain>
    </source>
</reference>
<dbReference type="Gene3D" id="3.40.50.300">
    <property type="entry name" value="P-loop containing nucleotide triphosphate hydrolases"/>
    <property type="match status" value="2"/>
</dbReference>
<dbReference type="GO" id="GO:0005524">
    <property type="term" value="F:ATP binding"/>
    <property type="evidence" value="ECO:0007669"/>
    <property type="project" value="InterPro"/>
</dbReference>
<dbReference type="EMBL" id="WLYK01000006">
    <property type="protein sequence ID" value="MTD15419.1"/>
    <property type="molecule type" value="Genomic_DNA"/>
</dbReference>
<dbReference type="SUPFAM" id="SSF52540">
    <property type="entry name" value="P-loop containing nucleoside triphosphate hydrolases"/>
    <property type="match status" value="1"/>
</dbReference>
<dbReference type="InterPro" id="IPR038729">
    <property type="entry name" value="Rad50/SbcC_AAA"/>
</dbReference>